<sequence length="121" mass="13140">MDMGPETVFVLISGPEGTDEIAAVLTALFGVEPLRTSGGLDREFSLGQAAWLVIEGEGWDPWDPSSPDAAYEWDILVDGGPLTSDQQLGRWVFDVLTQSTSWSLALYCTDHISAVRPAQQL</sequence>
<dbReference type="EMBL" id="PSZC01000018">
    <property type="protein sequence ID" value="PPJ35810.1"/>
    <property type="molecule type" value="Genomic_DNA"/>
</dbReference>
<accession>A0A2S6AKR2</accession>
<evidence type="ECO:0000313" key="1">
    <source>
        <dbReference type="EMBL" id="PPJ35810.1"/>
    </source>
</evidence>
<evidence type="ECO:0000313" key="2">
    <source>
        <dbReference type="Proteomes" id="UP000239874"/>
    </source>
</evidence>
<proteinExistence type="predicted"/>
<dbReference type="Proteomes" id="UP000239874">
    <property type="component" value="Unassembled WGS sequence"/>
</dbReference>
<comment type="caution">
    <text evidence="1">The sequence shown here is derived from an EMBL/GenBank/DDBJ whole genome shotgun (WGS) entry which is preliminary data.</text>
</comment>
<organism evidence="1 2">
    <name type="scientific">Nocardia nova</name>
    <dbReference type="NCBI Taxonomy" id="37330"/>
    <lineage>
        <taxon>Bacteria</taxon>
        <taxon>Bacillati</taxon>
        <taxon>Actinomycetota</taxon>
        <taxon>Actinomycetes</taxon>
        <taxon>Mycobacteriales</taxon>
        <taxon>Nocardiaceae</taxon>
        <taxon>Nocardia</taxon>
    </lineage>
</organism>
<protein>
    <submittedName>
        <fullName evidence="1">Uncharacterized protein</fullName>
    </submittedName>
</protein>
<reference evidence="1 2" key="1">
    <citation type="submission" date="2018-02" db="EMBL/GenBank/DDBJ databases">
        <title>8 Nocardia nova and 1 Nocardia cyriacigeorgica strain used for evolution to TMP-SMX.</title>
        <authorList>
            <person name="Mehta H."/>
            <person name="Weng J."/>
            <person name="Shamoo Y."/>
        </authorList>
    </citation>
    <scope>NUCLEOTIDE SEQUENCE [LARGE SCALE GENOMIC DNA]</scope>
    <source>
        <strain evidence="1 2">MDA3139</strain>
    </source>
</reference>
<name>A0A2S6AKR2_9NOCA</name>
<gene>
    <name evidence="1" type="ORF">C5E45_23655</name>
</gene>
<dbReference type="AlphaFoldDB" id="A0A2S6AKR2"/>